<proteinExistence type="inferred from homology"/>
<comment type="function">
    <text evidence="6">Part of the dynactin complex that activates the molecular motor dynein for ultra-processive transport along microtubules.</text>
</comment>
<evidence type="ECO:0000256" key="6">
    <source>
        <dbReference type="ARBA" id="ARBA00034687"/>
    </source>
</evidence>
<evidence type="ECO:0000256" key="5">
    <source>
        <dbReference type="ARBA" id="ARBA00023212"/>
    </source>
</evidence>
<evidence type="ECO:0000256" key="1">
    <source>
        <dbReference type="ARBA" id="ARBA00004245"/>
    </source>
</evidence>
<evidence type="ECO:0000256" key="3">
    <source>
        <dbReference type="ARBA" id="ARBA00016573"/>
    </source>
</evidence>
<reference evidence="8 9" key="1">
    <citation type="submission" date="2017-02" db="EMBL/GenBank/DDBJ databases">
        <title>Genomes of Trichoderma spp. with biocontrol activity.</title>
        <authorList>
            <person name="Gardiner D."/>
            <person name="Kazan K."/>
            <person name="Vos C."/>
            <person name="Harvey P."/>
        </authorList>
    </citation>
    <scope>NUCLEOTIDE SEQUENCE [LARGE SCALE GENOMIC DNA]</scope>
    <source>
        <strain evidence="8 9">A5MH</strain>
    </source>
</reference>
<gene>
    <name evidence="8" type="ORF">TGAMA5MH_10794</name>
</gene>
<dbReference type="InterPro" id="IPR001451">
    <property type="entry name" value="Hexapep"/>
</dbReference>
<dbReference type="RefSeq" id="XP_018659508.2">
    <property type="nucleotide sequence ID" value="XM_018807342.2"/>
</dbReference>
<dbReference type="PANTHER" id="PTHR13072">
    <property type="entry name" value="DYNACTIN 6"/>
    <property type="match status" value="1"/>
</dbReference>
<dbReference type="InterPro" id="IPR011004">
    <property type="entry name" value="Trimer_LpxA-like_sf"/>
</dbReference>
<evidence type="ECO:0000256" key="4">
    <source>
        <dbReference type="ARBA" id="ARBA00022490"/>
    </source>
</evidence>
<dbReference type="GO" id="GO:0007052">
    <property type="term" value="P:mitotic spindle organization"/>
    <property type="evidence" value="ECO:0007669"/>
    <property type="project" value="TreeGrafter"/>
</dbReference>
<dbReference type="GO" id="GO:0005869">
    <property type="term" value="C:dynactin complex"/>
    <property type="evidence" value="ECO:0007669"/>
    <property type="project" value="InterPro"/>
</dbReference>
<dbReference type="InterPro" id="IPR027777">
    <property type="entry name" value="DCTN6"/>
</dbReference>
<dbReference type="Pfam" id="PF00132">
    <property type="entry name" value="Hexapep"/>
    <property type="match status" value="1"/>
</dbReference>
<feature type="region of interest" description="Disordered" evidence="7">
    <location>
        <begin position="1"/>
        <end position="20"/>
    </location>
</feature>
<evidence type="ECO:0000256" key="2">
    <source>
        <dbReference type="ARBA" id="ARBA00007719"/>
    </source>
</evidence>
<comment type="similarity">
    <text evidence="2">Belongs to the dynactin subunits 5/6 family. Dynactin subunit 6 subfamily.</text>
</comment>
<dbReference type="Proteomes" id="UP000236546">
    <property type="component" value="Unassembled WGS sequence"/>
</dbReference>
<comment type="caution">
    <text evidence="8">The sequence shown here is derived from an EMBL/GenBank/DDBJ whole genome shotgun (WGS) entry which is preliminary data.</text>
</comment>
<organism evidence="8 9">
    <name type="scientific">Trichoderma gamsii</name>
    <dbReference type="NCBI Taxonomy" id="398673"/>
    <lineage>
        <taxon>Eukaryota</taxon>
        <taxon>Fungi</taxon>
        <taxon>Dikarya</taxon>
        <taxon>Ascomycota</taxon>
        <taxon>Pezizomycotina</taxon>
        <taxon>Sordariomycetes</taxon>
        <taxon>Hypocreomycetidae</taxon>
        <taxon>Hypocreales</taxon>
        <taxon>Hypocreaceae</taxon>
        <taxon>Trichoderma</taxon>
    </lineage>
</organism>
<protein>
    <recommendedName>
        <fullName evidence="3">Dynactin subunit 6</fullName>
    </recommendedName>
</protein>
<dbReference type="Gene3D" id="2.160.10.10">
    <property type="entry name" value="Hexapeptide repeat proteins"/>
    <property type="match status" value="1"/>
</dbReference>
<keyword evidence="5" id="KW-0206">Cytoskeleton</keyword>
<sequence>MSSKRHSVLPAVDRSGPKPPVNFSTSLTISDNAVLQGTHSITMQAETVVHPRSRIESSVGSVLVGRRCIIQERVHLGAASGNIDKGTGGVSLGDYVLIEAGSVIEAGGTEIGEGSIIQVGSKIGSGAKIGKNCTISHLSIIANGDVLPDNTVVYSNGTWRTDKRGTPELRKLSIVKQIAMLRKMIPSNPDKFR</sequence>
<dbReference type="AlphaFoldDB" id="A0A0W7VJH1"/>
<comment type="subcellular location">
    <subcellularLocation>
        <location evidence="1">Cytoplasm</location>
        <location evidence="1">Cytoskeleton</location>
    </subcellularLocation>
</comment>
<dbReference type="PANTHER" id="PTHR13072:SF0">
    <property type="entry name" value="DYNACTIN SUBUNIT 6"/>
    <property type="match status" value="1"/>
</dbReference>
<evidence type="ECO:0000313" key="9">
    <source>
        <dbReference type="Proteomes" id="UP000236546"/>
    </source>
</evidence>
<dbReference type="EMBL" id="MTYH01000152">
    <property type="protein sequence ID" value="PNP37312.1"/>
    <property type="molecule type" value="Genomic_DNA"/>
</dbReference>
<dbReference type="SUPFAM" id="SSF51161">
    <property type="entry name" value="Trimeric LpxA-like enzymes"/>
    <property type="match status" value="1"/>
</dbReference>
<accession>A0A0W7VJH1</accession>
<keyword evidence="4" id="KW-0963">Cytoplasm</keyword>
<evidence type="ECO:0000313" key="8">
    <source>
        <dbReference type="EMBL" id="PNP37312.1"/>
    </source>
</evidence>
<dbReference type="GO" id="GO:0070840">
    <property type="term" value="F:dynein complex binding"/>
    <property type="evidence" value="ECO:0007669"/>
    <property type="project" value="TreeGrafter"/>
</dbReference>
<dbReference type="OrthoDB" id="2355at2759"/>
<name>A0A0W7VJH1_9HYPO</name>
<evidence type="ECO:0000256" key="7">
    <source>
        <dbReference type="SAM" id="MobiDB-lite"/>
    </source>
</evidence>